<evidence type="ECO:0000256" key="7">
    <source>
        <dbReference type="ARBA" id="ARBA00022679"/>
    </source>
</evidence>
<comment type="similarity">
    <text evidence="5">Belongs to the ubiquitin conjugation factor E4 family.</text>
</comment>
<gene>
    <name evidence="14" type="ORF">TWF481_004685</name>
</gene>
<evidence type="ECO:0000256" key="9">
    <source>
        <dbReference type="ARBA" id="ARBA00023110"/>
    </source>
</evidence>
<dbReference type="InterPro" id="IPR003613">
    <property type="entry name" value="Ubox_domain"/>
</dbReference>
<keyword evidence="6" id="KW-0963">Cytoplasm</keyword>
<feature type="compositionally biased region" description="Polar residues" evidence="12">
    <location>
        <begin position="23"/>
        <end position="37"/>
    </location>
</feature>
<name>A0AAV9WKA0_9PEZI</name>
<evidence type="ECO:0000256" key="1">
    <source>
        <dbReference type="ARBA" id="ARBA00000900"/>
    </source>
</evidence>
<keyword evidence="9" id="KW-0697">Rotamase</keyword>
<dbReference type="InterPro" id="IPR045132">
    <property type="entry name" value="UBE4"/>
</dbReference>
<evidence type="ECO:0000256" key="6">
    <source>
        <dbReference type="ARBA" id="ARBA00022490"/>
    </source>
</evidence>
<evidence type="ECO:0000256" key="2">
    <source>
        <dbReference type="ARBA" id="ARBA00004123"/>
    </source>
</evidence>
<dbReference type="GO" id="GO:0006511">
    <property type="term" value="P:ubiquitin-dependent protein catabolic process"/>
    <property type="evidence" value="ECO:0007669"/>
    <property type="project" value="InterPro"/>
</dbReference>
<dbReference type="InterPro" id="IPR013083">
    <property type="entry name" value="Znf_RING/FYVE/PHD"/>
</dbReference>
<dbReference type="CDD" id="cd16657">
    <property type="entry name" value="RING-Ubox_UBE4A"/>
    <property type="match status" value="1"/>
</dbReference>
<dbReference type="GO" id="GO:0034450">
    <property type="term" value="F:ubiquitin-ubiquitin ligase activity"/>
    <property type="evidence" value="ECO:0007669"/>
    <property type="project" value="InterPro"/>
</dbReference>
<comment type="caution">
    <text evidence="14">The sequence shown here is derived from an EMBL/GenBank/DDBJ whole genome shotgun (WGS) entry which is preliminary data.</text>
</comment>
<dbReference type="PANTHER" id="PTHR13931:SF2">
    <property type="entry name" value="UBIQUITIN CONJUGATION FACTOR E4 B"/>
    <property type="match status" value="1"/>
</dbReference>
<dbReference type="GO" id="GO:0003755">
    <property type="term" value="F:peptidyl-prolyl cis-trans isomerase activity"/>
    <property type="evidence" value="ECO:0007669"/>
    <property type="project" value="UniProtKB-KW"/>
</dbReference>
<dbReference type="PROSITE" id="PS51698">
    <property type="entry name" value="U_BOX"/>
    <property type="match status" value="1"/>
</dbReference>
<evidence type="ECO:0000256" key="12">
    <source>
        <dbReference type="SAM" id="MobiDB-lite"/>
    </source>
</evidence>
<dbReference type="GO" id="GO:0000151">
    <property type="term" value="C:ubiquitin ligase complex"/>
    <property type="evidence" value="ECO:0007669"/>
    <property type="project" value="InterPro"/>
</dbReference>
<keyword evidence="10" id="KW-0539">Nucleus</keyword>
<evidence type="ECO:0000256" key="8">
    <source>
        <dbReference type="ARBA" id="ARBA00022786"/>
    </source>
</evidence>
<protein>
    <recommendedName>
        <fullName evidence="13">U-box domain-containing protein</fullName>
    </recommendedName>
</protein>
<proteinExistence type="inferred from homology"/>
<evidence type="ECO:0000259" key="13">
    <source>
        <dbReference type="PROSITE" id="PS51698"/>
    </source>
</evidence>
<feature type="domain" description="U-box" evidence="13">
    <location>
        <begin position="964"/>
        <end position="1037"/>
    </location>
</feature>
<accession>A0AAV9WKA0</accession>
<keyword evidence="15" id="KW-1185">Reference proteome</keyword>
<dbReference type="FunFam" id="3.30.40.10:FF:000055">
    <property type="entry name" value="Ubiquitin conjugation factor e4 a"/>
    <property type="match status" value="1"/>
</dbReference>
<dbReference type="GO" id="GO:0005737">
    <property type="term" value="C:cytoplasm"/>
    <property type="evidence" value="ECO:0007669"/>
    <property type="project" value="UniProtKB-SubCell"/>
</dbReference>
<keyword evidence="11" id="KW-0175">Coiled coil</keyword>
<evidence type="ECO:0000313" key="15">
    <source>
        <dbReference type="Proteomes" id="UP001370758"/>
    </source>
</evidence>
<dbReference type="SUPFAM" id="SSF57850">
    <property type="entry name" value="RING/U-box"/>
    <property type="match status" value="1"/>
</dbReference>
<dbReference type="GO" id="GO:0005634">
    <property type="term" value="C:nucleus"/>
    <property type="evidence" value="ECO:0007669"/>
    <property type="project" value="UniProtKB-SubCell"/>
</dbReference>
<keyword evidence="8" id="KW-0833">Ubl conjugation pathway</keyword>
<dbReference type="AlphaFoldDB" id="A0AAV9WKA0"/>
<evidence type="ECO:0000256" key="10">
    <source>
        <dbReference type="ARBA" id="ARBA00023242"/>
    </source>
</evidence>
<dbReference type="Pfam" id="PF04564">
    <property type="entry name" value="U-box"/>
    <property type="match status" value="1"/>
</dbReference>
<dbReference type="Pfam" id="PF10408">
    <property type="entry name" value="Ufd2P_core"/>
    <property type="match status" value="1"/>
</dbReference>
<dbReference type="EMBL" id="JAVHJL010000002">
    <property type="protein sequence ID" value="KAK6509970.1"/>
    <property type="molecule type" value="Genomic_DNA"/>
</dbReference>
<dbReference type="InterPro" id="IPR019474">
    <property type="entry name" value="Ub_conjug_fac_E4_core"/>
</dbReference>
<comment type="subcellular location">
    <subcellularLocation>
        <location evidence="3">Cytoplasm</location>
    </subcellularLocation>
    <subcellularLocation>
        <location evidence="2">Nucleus</location>
    </subcellularLocation>
</comment>
<evidence type="ECO:0000256" key="5">
    <source>
        <dbReference type="ARBA" id="ARBA00007434"/>
    </source>
</evidence>
<dbReference type="SMART" id="SM00504">
    <property type="entry name" value="Ubox"/>
    <property type="match status" value="1"/>
</dbReference>
<keyword evidence="9" id="KW-0413">Isomerase</keyword>
<sequence length="1037" mass="116427">MDNPPDAETIRSKRLARLGASLRSASENTASPLNSTPPSDPRTHSQASSSNSTPQSSTTSIVQPLPSLKRPVSPSTSQTVDHARGKPAPRDSNHKAPPPLSLEQWENDSVAYAFFVTVQERPFTEGYLYLGDLSDEIKAQGRELRLGLQDLDQIIISAASVAAQPFAFLRDSHRRIMSMVNKPPNPRLDVAYQVKFLAELRRICVDFCGHALVEPDIFDASSRPFNLAEDLLKVSDGEPVISSELINDLAETFTGNSDLKGVFLKAFSDMSAQLKHLELVDDYQIYTNALYRLVTIKSMAILFTTSPSFLPSNIRPPEFEVETLLGPYFRISPLQARVVETYFPSPKTQSPAALNLASSSLRISIKTYQDQLSVIINYLVRASPAARGRVLDFFASVLNLNSKRRALQVQENTVSSDGFLLNVTAILNKLCDPFMDATYTKVDKIDARYFRQGPRVDIKGETKIYADQATSDAFYGGTIEGKPNFNSEVFFLNVAAHHVGYIACINNAVNLSHNLSDMEKNLERLEQERERFLNSPQLAQLDASLKLLKERLQKGYSYQAALEGLLADENSQLQALSFMNYLTVWLLRLISPKMEYPQKLFKLPLPTSAPPEFSNLPEYMIDDIAAVFCHVVRSYPSRVTVQQSDAIMVLAITLLRMSSYIKNPYLKAKLVEALYLGILPVRPGSGDRGVLGDLLNGHEFALDNLMHSLMSFYIEVEQTGAHTQFYDKFNIRYNISQVVKSIWRNQTYREKLAQESRVNPDFFVRFVALLLNDVTFLLDESLSKLTEIHRLQNELKSESSDDRARAEQERLLSSNEHHATTYVSLANETVLMVKRFTAAVPDAFVSPELVHRLASMLDYNLVALVGPKCSNLRVENPKKYRFDAKALLSEVIDVYLNLGTRPEFVRAIAMDGRSYSADLFSRAYGILSRFGLKSPEELLLLKTMSEATEEAKRADEKGEEELGDVPDEFLDPLLFTLMENPVILPTSKTSIDLSTIKAHLLSDPTDPFNRSPLTLDQVVPNVELKNRIEAFKAERRR</sequence>
<comment type="pathway">
    <text evidence="4">Protein modification; protein ubiquitination.</text>
</comment>
<dbReference type="PANTHER" id="PTHR13931">
    <property type="entry name" value="UBIQUITINATION FACTOR E4"/>
    <property type="match status" value="1"/>
</dbReference>
<organism evidence="14 15">
    <name type="scientific">Arthrobotrys musiformis</name>
    <dbReference type="NCBI Taxonomy" id="47236"/>
    <lineage>
        <taxon>Eukaryota</taxon>
        <taxon>Fungi</taxon>
        <taxon>Dikarya</taxon>
        <taxon>Ascomycota</taxon>
        <taxon>Pezizomycotina</taxon>
        <taxon>Orbiliomycetes</taxon>
        <taxon>Orbiliales</taxon>
        <taxon>Orbiliaceae</taxon>
        <taxon>Arthrobotrys</taxon>
    </lineage>
</organism>
<feature type="coiled-coil region" evidence="11">
    <location>
        <begin position="508"/>
        <end position="535"/>
    </location>
</feature>
<feature type="compositionally biased region" description="Low complexity" evidence="12">
    <location>
        <begin position="44"/>
        <end position="60"/>
    </location>
</feature>
<dbReference type="Proteomes" id="UP001370758">
    <property type="component" value="Unassembled WGS sequence"/>
</dbReference>
<keyword evidence="7" id="KW-0808">Transferase</keyword>
<feature type="compositionally biased region" description="Basic and acidic residues" evidence="12">
    <location>
        <begin position="81"/>
        <end position="94"/>
    </location>
</feature>
<feature type="region of interest" description="Disordered" evidence="12">
    <location>
        <begin position="1"/>
        <end position="102"/>
    </location>
</feature>
<evidence type="ECO:0000256" key="11">
    <source>
        <dbReference type="SAM" id="Coils"/>
    </source>
</evidence>
<evidence type="ECO:0000313" key="14">
    <source>
        <dbReference type="EMBL" id="KAK6509970.1"/>
    </source>
</evidence>
<dbReference type="GO" id="GO:0036503">
    <property type="term" value="P:ERAD pathway"/>
    <property type="evidence" value="ECO:0007669"/>
    <property type="project" value="InterPro"/>
</dbReference>
<reference evidence="14 15" key="1">
    <citation type="submission" date="2023-08" db="EMBL/GenBank/DDBJ databases">
        <authorList>
            <person name="Palmer J.M."/>
        </authorList>
    </citation>
    <scope>NUCLEOTIDE SEQUENCE [LARGE SCALE GENOMIC DNA]</scope>
    <source>
        <strain evidence="14 15">TWF481</strain>
    </source>
</reference>
<comment type="catalytic activity">
    <reaction evidence="1">
        <text>S-ubiquitinyl-[E2 ubiquitin-conjugating enzyme]-L-cysteine + [acceptor protein]-L-lysine = [E2 ubiquitin-conjugating enzyme]-L-cysteine + N(6)-ubiquitinyl-[acceptor protein]-L-lysine.</text>
        <dbReference type="EC" id="2.3.2.27"/>
    </reaction>
</comment>
<evidence type="ECO:0000256" key="4">
    <source>
        <dbReference type="ARBA" id="ARBA00004906"/>
    </source>
</evidence>
<dbReference type="GO" id="GO:0000209">
    <property type="term" value="P:protein polyubiquitination"/>
    <property type="evidence" value="ECO:0007669"/>
    <property type="project" value="TreeGrafter"/>
</dbReference>
<evidence type="ECO:0000256" key="3">
    <source>
        <dbReference type="ARBA" id="ARBA00004496"/>
    </source>
</evidence>
<dbReference type="Gene3D" id="3.30.40.10">
    <property type="entry name" value="Zinc/RING finger domain, C3HC4 (zinc finger)"/>
    <property type="match status" value="1"/>
</dbReference>